<dbReference type="Proteomes" id="UP001221217">
    <property type="component" value="Unassembled WGS sequence"/>
</dbReference>
<dbReference type="GO" id="GO:0046872">
    <property type="term" value="F:metal ion binding"/>
    <property type="evidence" value="ECO:0007669"/>
    <property type="project" value="UniProtKB-KW"/>
</dbReference>
<evidence type="ECO:0000256" key="3">
    <source>
        <dbReference type="ARBA" id="ARBA00018141"/>
    </source>
</evidence>
<dbReference type="InterPro" id="IPR007115">
    <property type="entry name" value="6-PTP_synth/QueD"/>
</dbReference>
<evidence type="ECO:0000256" key="6">
    <source>
        <dbReference type="ARBA" id="ARBA00023239"/>
    </source>
</evidence>
<evidence type="ECO:0000256" key="9">
    <source>
        <dbReference type="PIRSR" id="PIRSR006113-1"/>
    </source>
</evidence>
<dbReference type="SUPFAM" id="SSF55620">
    <property type="entry name" value="Tetrahydrobiopterin biosynthesis enzymes-like"/>
    <property type="match status" value="1"/>
</dbReference>
<feature type="active site" description="Proton acceptor" evidence="9">
    <location>
        <position position="23"/>
    </location>
</feature>
<comment type="similarity">
    <text evidence="2 8">Belongs to the PTPS family. QueD subfamily.</text>
</comment>
<dbReference type="GO" id="GO:0070497">
    <property type="term" value="F:6-carboxytetrahydropterin synthase activity"/>
    <property type="evidence" value="ECO:0007669"/>
    <property type="project" value="UniProtKB-EC"/>
</dbReference>
<gene>
    <name evidence="11" type="primary">queD</name>
    <name evidence="11" type="ORF">PQJ61_13805</name>
</gene>
<evidence type="ECO:0000256" key="7">
    <source>
        <dbReference type="ARBA" id="ARBA00048807"/>
    </source>
</evidence>
<comment type="catalytic activity">
    <reaction evidence="7 8">
        <text>7,8-dihydroneopterin 3'-triphosphate + H2O = 6-carboxy-5,6,7,8-tetrahydropterin + triphosphate + acetaldehyde + 2 H(+)</text>
        <dbReference type="Rhea" id="RHEA:27966"/>
        <dbReference type="ChEBI" id="CHEBI:15343"/>
        <dbReference type="ChEBI" id="CHEBI:15377"/>
        <dbReference type="ChEBI" id="CHEBI:15378"/>
        <dbReference type="ChEBI" id="CHEBI:18036"/>
        <dbReference type="ChEBI" id="CHEBI:58462"/>
        <dbReference type="ChEBI" id="CHEBI:61032"/>
        <dbReference type="EC" id="4.1.2.50"/>
    </reaction>
</comment>
<dbReference type="PANTHER" id="PTHR12589:SF7">
    <property type="entry name" value="6-PYRUVOYL TETRAHYDROBIOPTERIN SYNTHASE"/>
    <property type="match status" value="1"/>
</dbReference>
<organism evidence="11 12">
    <name type="scientific">Candidatus Thalassospirochaeta sargassi</name>
    <dbReference type="NCBI Taxonomy" id="3119039"/>
    <lineage>
        <taxon>Bacteria</taxon>
        <taxon>Pseudomonadati</taxon>
        <taxon>Spirochaetota</taxon>
        <taxon>Spirochaetia</taxon>
        <taxon>Spirochaetales</taxon>
        <taxon>Spirochaetaceae</taxon>
        <taxon>Candidatus Thalassospirochaeta</taxon>
    </lineage>
</organism>
<name>A0AAJ1IIF1_9SPIO</name>
<evidence type="ECO:0000256" key="5">
    <source>
        <dbReference type="ARBA" id="ARBA00022833"/>
    </source>
</evidence>
<evidence type="ECO:0000313" key="12">
    <source>
        <dbReference type="Proteomes" id="UP001221217"/>
    </source>
</evidence>
<dbReference type="Gene3D" id="3.30.479.10">
    <property type="entry name" value="6-pyruvoyl tetrahydropterin synthase/QueD"/>
    <property type="match status" value="1"/>
</dbReference>
<comment type="cofactor">
    <cofactor evidence="8 10">
        <name>Zn(2+)</name>
        <dbReference type="ChEBI" id="CHEBI:29105"/>
    </cofactor>
    <text evidence="8 10">Binds 1 zinc ion per subunit.</text>
</comment>
<dbReference type="EC" id="4.-.-.-" evidence="8"/>
<evidence type="ECO:0000256" key="2">
    <source>
        <dbReference type="ARBA" id="ARBA00008900"/>
    </source>
</evidence>
<dbReference type="PIRSF" id="PIRSF006113">
    <property type="entry name" value="PTP_synth"/>
    <property type="match status" value="1"/>
</dbReference>
<comment type="pathway">
    <text evidence="1 8">Purine metabolism; 7-cyano-7-deazaguanine biosynthesis.</text>
</comment>
<keyword evidence="6 8" id="KW-0456">Lyase</keyword>
<feature type="active site" description="Charge relay system" evidence="9">
    <location>
        <position position="110"/>
    </location>
</feature>
<evidence type="ECO:0000256" key="4">
    <source>
        <dbReference type="ARBA" id="ARBA00022723"/>
    </source>
</evidence>
<evidence type="ECO:0000313" key="11">
    <source>
        <dbReference type="EMBL" id="MDC7227835.1"/>
    </source>
</evidence>
<keyword evidence="5 8" id="KW-0862">Zinc</keyword>
<dbReference type="NCBIfam" id="TIGR03367">
    <property type="entry name" value="queuosine_QueD"/>
    <property type="match status" value="1"/>
</dbReference>
<protein>
    <recommendedName>
        <fullName evidence="3 8">6-carboxy-5,6,7,8-tetrahydropterin synthase</fullName>
        <ecNumber evidence="8">4.-.-.-</ecNumber>
    </recommendedName>
</protein>
<evidence type="ECO:0000256" key="1">
    <source>
        <dbReference type="ARBA" id="ARBA00005061"/>
    </source>
</evidence>
<sequence length="121" mass="14128">MFQVRVEGNFAAAHYLVHYHGKCENLHGHNYRVRVYAEGPELDEGGMLLDFGVLKKKLKETLDRIDHSLLNENEYFEEFEPSAELISFHIYKSLKRELPDAPISRVEVFETEKNMAVYIPD</sequence>
<dbReference type="AlphaFoldDB" id="A0AAJ1IIF1"/>
<keyword evidence="4 8" id="KW-0479">Metal-binding</keyword>
<accession>A0AAJ1IIF1</accession>
<feature type="binding site" evidence="10">
    <location>
        <position position="27"/>
    </location>
    <ligand>
        <name>Zn(2+)</name>
        <dbReference type="ChEBI" id="CHEBI:29105"/>
    </ligand>
</feature>
<dbReference type="Pfam" id="PF01242">
    <property type="entry name" value="PTPS"/>
    <property type="match status" value="1"/>
</dbReference>
<comment type="caution">
    <text evidence="11">The sequence shown here is derived from an EMBL/GenBank/DDBJ whole genome shotgun (WGS) entry which is preliminary data.</text>
</comment>
<keyword evidence="8" id="KW-0671">Queuosine biosynthesis</keyword>
<dbReference type="GO" id="GO:0008616">
    <property type="term" value="P:tRNA queuosine(34) biosynthetic process"/>
    <property type="evidence" value="ECO:0007669"/>
    <property type="project" value="UniProtKB-KW"/>
</dbReference>
<proteinExistence type="inferred from homology"/>
<feature type="binding site" evidence="10">
    <location>
        <position position="14"/>
    </location>
    <ligand>
        <name>Zn(2+)</name>
        <dbReference type="ChEBI" id="CHEBI:29105"/>
    </ligand>
</feature>
<reference evidence="11 12" key="1">
    <citation type="submission" date="2022-12" db="EMBL/GenBank/DDBJ databases">
        <title>Metagenome assembled genome from gulf of manar.</title>
        <authorList>
            <person name="Kohli P."/>
            <person name="Pk S."/>
            <person name="Venkata Ramana C."/>
            <person name="Sasikala C."/>
        </authorList>
    </citation>
    <scope>NUCLEOTIDE SEQUENCE [LARGE SCALE GENOMIC DNA]</scope>
    <source>
        <strain evidence="11">JB008</strain>
    </source>
</reference>
<dbReference type="PANTHER" id="PTHR12589">
    <property type="entry name" value="PYRUVOYL TETRAHYDROBIOPTERIN SYNTHASE"/>
    <property type="match status" value="1"/>
</dbReference>
<dbReference type="InterPro" id="IPR038418">
    <property type="entry name" value="6-PTP_synth/QueD_sf"/>
</dbReference>
<feature type="active site" description="Charge relay system" evidence="9">
    <location>
        <position position="67"/>
    </location>
</feature>
<evidence type="ECO:0000256" key="8">
    <source>
        <dbReference type="PIRNR" id="PIRNR006113"/>
    </source>
</evidence>
<evidence type="ECO:0000256" key="10">
    <source>
        <dbReference type="PIRSR" id="PIRSR006113-2"/>
    </source>
</evidence>
<feature type="binding site" evidence="10">
    <location>
        <position position="29"/>
    </location>
    <ligand>
        <name>Zn(2+)</name>
        <dbReference type="ChEBI" id="CHEBI:29105"/>
    </ligand>
</feature>
<dbReference type="EMBL" id="JAQQAL010000035">
    <property type="protein sequence ID" value="MDC7227835.1"/>
    <property type="molecule type" value="Genomic_DNA"/>
</dbReference>